<evidence type="ECO:0000313" key="4">
    <source>
        <dbReference type="Proteomes" id="UP000689195"/>
    </source>
</evidence>
<feature type="coiled-coil region" evidence="1">
    <location>
        <begin position="212"/>
        <end position="267"/>
    </location>
</feature>
<organism evidence="3 4">
    <name type="scientific">Paramecium pentaurelia</name>
    <dbReference type="NCBI Taxonomy" id="43138"/>
    <lineage>
        <taxon>Eukaryota</taxon>
        <taxon>Sar</taxon>
        <taxon>Alveolata</taxon>
        <taxon>Ciliophora</taxon>
        <taxon>Intramacronucleata</taxon>
        <taxon>Oligohymenophorea</taxon>
        <taxon>Peniculida</taxon>
        <taxon>Parameciidae</taxon>
        <taxon>Paramecium</taxon>
    </lineage>
</organism>
<dbReference type="Proteomes" id="UP000689195">
    <property type="component" value="Unassembled WGS sequence"/>
</dbReference>
<dbReference type="AlphaFoldDB" id="A0A8S1V4K0"/>
<feature type="compositionally biased region" description="Low complexity" evidence="2">
    <location>
        <begin position="921"/>
        <end position="930"/>
    </location>
</feature>
<name>A0A8S1V4K0_9CILI</name>
<reference evidence="3" key="1">
    <citation type="submission" date="2021-01" db="EMBL/GenBank/DDBJ databases">
        <authorList>
            <consortium name="Genoscope - CEA"/>
            <person name="William W."/>
        </authorList>
    </citation>
    <scope>NUCLEOTIDE SEQUENCE</scope>
</reference>
<dbReference type="EMBL" id="CAJJDO010000055">
    <property type="protein sequence ID" value="CAD8171587.1"/>
    <property type="molecule type" value="Genomic_DNA"/>
</dbReference>
<dbReference type="OrthoDB" id="309807at2759"/>
<keyword evidence="1" id="KW-0175">Coiled coil</keyword>
<protein>
    <submittedName>
        <fullName evidence="3">Uncharacterized protein</fullName>
    </submittedName>
</protein>
<feature type="compositionally biased region" description="Basic and acidic residues" evidence="2">
    <location>
        <begin position="977"/>
        <end position="987"/>
    </location>
</feature>
<accession>A0A8S1V4K0</accession>
<keyword evidence="4" id="KW-1185">Reference proteome</keyword>
<feature type="coiled-coil region" evidence="1">
    <location>
        <begin position="307"/>
        <end position="389"/>
    </location>
</feature>
<sequence>MSTELKRQQNFSRVQSTNINKAAEQWIVDTLAMDIRFKTLEEVGISRHQLMGRGLKKDTIDRLYKGLYVYSKGFNELLNQCIGDDILIVKGLIWKVFLILLERYNSSDYQMMMQQLMEQHFKEVKQVIKDNETIGFYNQELQNKLQEEQEKQEEQIQNHNKIEQNLKYQLDILNNRYLLADDAAERELEKRFRLENKTGQIRQQFSELVCKQQLLLDELQYLNKQLQQKQNQNEELLDERQNFLKRIEKLNEENNSLKIKIIDYTSTISLKNELMKNSDELITKLQNQIIKQQHQATTFVTNPFLQLKQKDDEYQQQEEEKLKQENQELRNRIMIYQQQIDIYIQQKSQDLLNQIKLLEDSLSKYKQSNQELQDKYFNKKQKLSNLKHKYNTLLVAQDITKGNLDINFKKIENLENANSFQIVNNSTLSQYVERLTNCIKKMEQNEKILNDRIHSQFQTIQTLSSQVEVTSRQNQLKIDNLNQLLLQKSIQNDELQLLYKDLKQSHQVMQEQYQKEVLQLQVQNEEQKQKIQNQEIAYYKLEQNEIQIKFELENQTKQYQEYIQKKEEQVKLINDQGSKIRKLEKDNARINQELNWVTNQNQGFSDKIKKQQLIIKDLQKDLDQVKIDYSQAQREFEDMKFDYDEQIIFYQQNIQSLVKQRKEFEEDLVIKQQTITKQAQIMADQDEKLKRQELNLMNKDQDIKLIEEKLMLESQKFNNLIIQKEEQSDQPDKSTIISQNIQEIIQKKLIQKIKQKRQQGNSNLITIIDSMENDNSIQDIIEHQLQNDSTLENLLNSIVEGPKIQTSSTQQLYNNGFQKQSNFQQKSQSILQTQNQTKLKQNLIGSKPIKPLPQFKQQQTIEILPQILTKSNDIISNQSSRNKTIKSSQKRPSKSMQKSETTQNYNTLQQNQPKQTYQSDSNLIQQQNQSRNQNLSFQVNVDTSFQETGQFPTQFMSQIYQGGEQINYKTISEKELKVDGENQEQRRQSQSRPRKSSVTKSKQFTQLYKVVADYYTQCQ</sequence>
<comment type="caution">
    <text evidence="3">The sequence shown here is derived from an EMBL/GenBank/DDBJ whole genome shotgun (WGS) entry which is preliminary data.</text>
</comment>
<evidence type="ECO:0000313" key="3">
    <source>
        <dbReference type="EMBL" id="CAD8171587.1"/>
    </source>
</evidence>
<feature type="coiled-coil region" evidence="1">
    <location>
        <begin position="492"/>
        <end position="709"/>
    </location>
</feature>
<evidence type="ECO:0000256" key="1">
    <source>
        <dbReference type="SAM" id="Coils"/>
    </source>
</evidence>
<proteinExistence type="predicted"/>
<feature type="region of interest" description="Disordered" evidence="2">
    <location>
        <begin position="874"/>
        <end position="930"/>
    </location>
</feature>
<gene>
    <name evidence="3" type="ORF">PPENT_87.1.T0550100</name>
</gene>
<feature type="compositionally biased region" description="Low complexity" evidence="2">
    <location>
        <begin position="901"/>
        <end position="912"/>
    </location>
</feature>
<feature type="coiled-coil region" evidence="1">
    <location>
        <begin position="134"/>
        <end position="165"/>
    </location>
</feature>
<feature type="compositionally biased region" description="Polar residues" evidence="2">
    <location>
        <begin position="874"/>
        <end position="887"/>
    </location>
</feature>
<evidence type="ECO:0000256" key="2">
    <source>
        <dbReference type="SAM" id="MobiDB-lite"/>
    </source>
</evidence>
<feature type="region of interest" description="Disordered" evidence="2">
    <location>
        <begin position="977"/>
        <end position="1000"/>
    </location>
</feature>